<sequence>MGIFFDLSRAFETINPHYLGEKLFKMGIRGSLNQWFKSYVSNRKVVVKVNDHISDPFDVDLGTPQGGVLLDHCCFYYTSQLPTATPSAPPKATTACSQQLRAAAASSGAADRSASEAPWRGTYTSARRASRTGRSAGGAREPPNCWTANSTICPSPIGRCQ</sequence>
<evidence type="ECO:0008006" key="4">
    <source>
        <dbReference type="Google" id="ProtNLM"/>
    </source>
</evidence>
<gene>
    <name evidence="2" type="ORF">PHAECO_LOCUS1303</name>
</gene>
<keyword evidence="3" id="KW-1185">Reference proteome</keyword>
<dbReference type="Proteomes" id="UP001153737">
    <property type="component" value="Chromosome 1"/>
</dbReference>
<feature type="region of interest" description="Disordered" evidence="1">
    <location>
        <begin position="107"/>
        <end position="142"/>
    </location>
</feature>
<dbReference type="EMBL" id="OU896707">
    <property type="protein sequence ID" value="CAG9812393.1"/>
    <property type="molecule type" value="Genomic_DNA"/>
</dbReference>
<dbReference type="PANTHER" id="PTHR33332">
    <property type="entry name" value="REVERSE TRANSCRIPTASE DOMAIN-CONTAINING PROTEIN"/>
    <property type="match status" value="1"/>
</dbReference>
<dbReference type="AlphaFoldDB" id="A0A9N9SAB9"/>
<evidence type="ECO:0000256" key="1">
    <source>
        <dbReference type="SAM" id="MobiDB-lite"/>
    </source>
</evidence>
<accession>A0A9N9SAB9</accession>
<reference evidence="2" key="2">
    <citation type="submission" date="2022-10" db="EMBL/GenBank/DDBJ databases">
        <authorList>
            <consortium name="ENA_rothamsted_submissions"/>
            <consortium name="culmorum"/>
            <person name="King R."/>
        </authorList>
    </citation>
    <scope>NUCLEOTIDE SEQUENCE</scope>
</reference>
<name>A0A9N9SAB9_PHACE</name>
<evidence type="ECO:0000313" key="3">
    <source>
        <dbReference type="Proteomes" id="UP001153737"/>
    </source>
</evidence>
<protein>
    <recommendedName>
        <fullName evidence="4">Reverse transcriptase domain-containing protein</fullName>
    </recommendedName>
</protein>
<proteinExistence type="predicted"/>
<organism evidence="2 3">
    <name type="scientific">Phaedon cochleariae</name>
    <name type="common">Mustard beetle</name>
    <dbReference type="NCBI Taxonomy" id="80249"/>
    <lineage>
        <taxon>Eukaryota</taxon>
        <taxon>Metazoa</taxon>
        <taxon>Ecdysozoa</taxon>
        <taxon>Arthropoda</taxon>
        <taxon>Hexapoda</taxon>
        <taxon>Insecta</taxon>
        <taxon>Pterygota</taxon>
        <taxon>Neoptera</taxon>
        <taxon>Endopterygota</taxon>
        <taxon>Coleoptera</taxon>
        <taxon>Polyphaga</taxon>
        <taxon>Cucujiformia</taxon>
        <taxon>Chrysomeloidea</taxon>
        <taxon>Chrysomelidae</taxon>
        <taxon>Chrysomelinae</taxon>
        <taxon>Chrysomelini</taxon>
        <taxon>Phaedon</taxon>
    </lineage>
</organism>
<evidence type="ECO:0000313" key="2">
    <source>
        <dbReference type="EMBL" id="CAG9812393.1"/>
    </source>
</evidence>
<dbReference type="OrthoDB" id="8197232at2759"/>
<feature type="compositionally biased region" description="Low complexity" evidence="1">
    <location>
        <begin position="107"/>
        <end position="140"/>
    </location>
</feature>
<reference evidence="2" key="1">
    <citation type="submission" date="2022-01" db="EMBL/GenBank/DDBJ databases">
        <authorList>
            <person name="King R."/>
        </authorList>
    </citation>
    <scope>NUCLEOTIDE SEQUENCE</scope>
</reference>